<feature type="region of interest" description="Disordered" evidence="1">
    <location>
        <begin position="158"/>
        <end position="198"/>
    </location>
</feature>
<evidence type="ECO:0000256" key="1">
    <source>
        <dbReference type="SAM" id="MobiDB-lite"/>
    </source>
</evidence>
<feature type="compositionally biased region" description="Low complexity" evidence="1">
    <location>
        <begin position="79"/>
        <end position="113"/>
    </location>
</feature>
<feature type="non-terminal residue" evidence="2">
    <location>
        <position position="1"/>
    </location>
</feature>
<sequence>RGLDAHVWKRVDKGKVVYPDEESIEEPKGETVRRKTVSLEVKRRDEVVPRLREIENEMRENTKVEKKRVKKEPKPRLASPLRRGSSVSTSSSDSLSSILGHSLTMTSSSGTLGNFTGITSTSPTDAPSPNPSLISLDPFGKEKKCNCAHKPTTNISQAVSVDTSLNSSTADQSTDTPNKPLSSSPSAHSSISQQSTGIPQSFTDLCRSEYDSDAAPANDPSLSGRSYSSFASCNEAPVDDLSWYTVDLPKNRSRGKRTSRRKRKMKSMRPPIDIRSVRHSPQEDTINPAKAWAVIILMAIAVLAYRYSLPMCHGKGHHHH</sequence>
<protein>
    <submittedName>
        <fullName evidence="2">Uncharacterized protein</fullName>
    </submittedName>
</protein>
<organism evidence="2 3">
    <name type="scientific">Pristionchus mayeri</name>
    <dbReference type="NCBI Taxonomy" id="1317129"/>
    <lineage>
        <taxon>Eukaryota</taxon>
        <taxon>Metazoa</taxon>
        <taxon>Ecdysozoa</taxon>
        <taxon>Nematoda</taxon>
        <taxon>Chromadorea</taxon>
        <taxon>Rhabditida</taxon>
        <taxon>Rhabditina</taxon>
        <taxon>Diplogasteromorpha</taxon>
        <taxon>Diplogasteroidea</taxon>
        <taxon>Neodiplogasteridae</taxon>
        <taxon>Pristionchus</taxon>
    </lineage>
</organism>
<name>A0AAN5CPZ9_9BILA</name>
<evidence type="ECO:0000313" key="3">
    <source>
        <dbReference type="Proteomes" id="UP001328107"/>
    </source>
</evidence>
<dbReference type="EMBL" id="BTRK01000004">
    <property type="protein sequence ID" value="GMR48294.1"/>
    <property type="molecule type" value="Genomic_DNA"/>
</dbReference>
<feature type="region of interest" description="Disordered" evidence="1">
    <location>
        <begin position="58"/>
        <end position="137"/>
    </location>
</feature>
<evidence type="ECO:0000313" key="2">
    <source>
        <dbReference type="EMBL" id="GMR48294.1"/>
    </source>
</evidence>
<dbReference type="AlphaFoldDB" id="A0AAN5CPZ9"/>
<comment type="caution">
    <text evidence="2">The sequence shown here is derived from an EMBL/GenBank/DDBJ whole genome shotgun (WGS) entry which is preliminary data.</text>
</comment>
<feature type="compositionally biased region" description="Polar residues" evidence="1">
    <location>
        <begin position="114"/>
        <end position="133"/>
    </location>
</feature>
<feature type="non-terminal residue" evidence="2">
    <location>
        <position position="320"/>
    </location>
</feature>
<accession>A0AAN5CPZ9</accession>
<reference evidence="3" key="1">
    <citation type="submission" date="2022-10" db="EMBL/GenBank/DDBJ databases">
        <title>Genome assembly of Pristionchus species.</title>
        <authorList>
            <person name="Yoshida K."/>
            <person name="Sommer R.J."/>
        </authorList>
    </citation>
    <scope>NUCLEOTIDE SEQUENCE [LARGE SCALE GENOMIC DNA]</scope>
    <source>
        <strain evidence="3">RS5460</strain>
    </source>
</reference>
<proteinExistence type="predicted"/>
<feature type="compositionally biased region" description="Polar residues" evidence="1">
    <location>
        <begin position="158"/>
        <end position="181"/>
    </location>
</feature>
<gene>
    <name evidence="2" type="ORF">PMAYCL1PPCAC_18489</name>
</gene>
<feature type="compositionally biased region" description="Low complexity" evidence="1">
    <location>
        <begin position="182"/>
        <end position="195"/>
    </location>
</feature>
<keyword evidence="3" id="KW-1185">Reference proteome</keyword>
<dbReference type="Proteomes" id="UP001328107">
    <property type="component" value="Unassembled WGS sequence"/>
</dbReference>